<dbReference type="SUPFAM" id="SSF48452">
    <property type="entry name" value="TPR-like"/>
    <property type="match status" value="1"/>
</dbReference>
<dbReference type="InterPro" id="IPR036397">
    <property type="entry name" value="RNaseH_sf"/>
</dbReference>
<dbReference type="EMBL" id="CP144914">
    <property type="protein sequence ID" value="WWD78547.1"/>
    <property type="molecule type" value="Genomic_DNA"/>
</dbReference>
<evidence type="ECO:0000313" key="3">
    <source>
        <dbReference type="Proteomes" id="UP000321816"/>
    </source>
</evidence>
<dbReference type="AlphaFoldDB" id="A0A5C7FPH4"/>
<organism evidence="2 3">
    <name type="scientific">Alkalicoccus halolimnae</name>
    <dbReference type="NCBI Taxonomy" id="1667239"/>
    <lineage>
        <taxon>Bacteria</taxon>
        <taxon>Bacillati</taxon>
        <taxon>Bacillota</taxon>
        <taxon>Bacilli</taxon>
        <taxon>Bacillales</taxon>
        <taxon>Bacillaceae</taxon>
        <taxon>Alkalicoccus</taxon>
    </lineage>
</organism>
<dbReference type="KEGG" id="ahal:FTX54_008855"/>
<dbReference type="SUPFAM" id="SSF53098">
    <property type="entry name" value="Ribonuclease H-like"/>
    <property type="match status" value="1"/>
</dbReference>
<dbReference type="InterPro" id="IPR012337">
    <property type="entry name" value="RNaseH-like_sf"/>
</dbReference>
<proteinExistence type="predicted"/>
<evidence type="ECO:0000259" key="1">
    <source>
        <dbReference type="Pfam" id="PF13482"/>
    </source>
</evidence>
<dbReference type="PANTHER" id="PTHR38462:SF1">
    <property type="entry name" value="YPRB RIBONUCLEASE H-LIKE DOMAIN-CONTAINING PROTEIN"/>
    <property type="match status" value="1"/>
</dbReference>
<keyword evidence="3" id="KW-1185">Reference proteome</keyword>
<feature type="domain" description="YprB ribonuclease H-like" evidence="1">
    <location>
        <begin position="93"/>
        <end position="263"/>
    </location>
</feature>
<gene>
    <name evidence="2" type="ORF">FTX54_008855</name>
</gene>
<sequence>MSLKKKLMRMKTHLPEEKEAGPDVYESAEDKSALSNIGFYPFYLEDGRSYRRKIVYEWSDPSLYERMKKLESFWQGDSEVHPLQFKQPVEKLLFFDTETTGLSTGAGTVIFLIGYARVNPLGIEVTQHFLPGPENEAAFLGGFLEDFEEDDILVSYNGKSFDWPQVRSRHAFLRRELPKLPETGHIDLLHAARRFWKEELPSCRLSIVEAEKLGQKRTGDTPGSLAPLLYFDYLQSDDPAPLQGIIDHHDQDVRSLVQLYTLLAEKLTAESTHTSPQEHEAAAHWWESLKQFKKAEWHWLEAERKAEKPSQQRIYRLALNKRKQKKPEEAVVLLERVRKNHYPLPEAMEELAKLYEHYYKNISESLIVTEEGLRLETDVQIKAKLNKRHARLRKKGDKL</sequence>
<dbReference type="PANTHER" id="PTHR38462">
    <property type="entry name" value="EXONUCLEASE-LIKE PROTEIN"/>
    <property type="match status" value="1"/>
</dbReference>
<dbReference type="GO" id="GO:0003676">
    <property type="term" value="F:nucleic acid binding"/>
    <property type="evidence" value="ECO:0007669"/>
    <property type="project" value="InterPro"/>
</dbReference>
<dbReference type="Gene3D" id="3.30.420.10">
    <property type="entry name" value="Ribonuclease H-like superfamily/Ribonuclease H"/>
    <property type="match status" value="1"/>
</dbReference>
<dbReference type="RefSeq" id="WP_147802244.1">
    <property type="nucleotide sequence ID" value="NZ_CP144914.1"/>
</dbReference>
<reference evidence="2 3" key="1">
    <citation type="submission" date="2024-01" db="EMBL/GenBank/DDBJ databases">
        <title>Complete Genome Sequence of Alkalicoccus halolimnae BZ-SZ-XJ29T, a Moderately Halophilic Bacterium Isolated from a Salt Lake.</title>
        <authorList>
            <person name="Zhao B."/>
        </authorList>
    </citation>
    <scope>NUCLEOTIDE SEQUENCE [LARGE SCALE GENOMIC DNA]</scope>
    <source>
        <strain evidence="2 3">BZ-SZ-XJ29</strain>
    </source>
</reference>
<dbReference type="Proteomes" id="UP000321816">
    <property type="component" value="Chromosome"/>
</dbReference>
<evidence type="ECO:0000313" key="2">
    <source>
        <dbReference type="EMBL" id="WWD78547.1"/>
    </source>
</evidence>
<dbReference type="InterPro" id="IPR038720">
    <property type="entry name" value="YprB_RNase_H-like_dom"/>
</dbReference>
<name>A0A5C7FPH4_9BACI</name>
<dbReference type="OrthoDB" id="9790530at2"/>
<dbReference type="InterPro" id="IPR011990">
    <property type="entry name" value="TPR-like_helical_dom_sf"/>
</dbReference>
<protein>
    <submittedName>
        <fullName evidence="2">Ribonuclease H-like domain-containing protein</fullName>
    </submittedName>
</protein>
<dbReference type="Pfam" id="PF13482">
    <property type="entry name" value="RNase_H_2"/>
    <property type="match status" value="1"/>
</dbReference>
<accession>A0A5C7FPH4</accession>